<comment type="caution">
    <text evidence="3">The sequence shown here is derived from an EMBL/GenBank/DDBJ whole genome shotgun (WGS) entry which is preliminary data.</text>
</comment>
<keyword evidence="2" id="KW-0812">Transmembrane</keyword>
<feature type="transmembrane region" description="Helical" evidence="2">
    <location>
        <begin position="135"/>
        <end position="154"/>
    </location>
</feature>
<sequence length="308" mass="33483">MNVTRSMETVVEERPAAPAGPVRKMTEDLANKATDVYEKQIKPSPYVNMASEKYQEVKRAYPATMENVEKTVGEVVRSAQGTGGKFVEKVDQTIDTNIKKPLDTVSESVETVRVRAKGEWDREEMQEVRKNSASLFGSLVQLVMVYVAAVLTFVEKRVDSYVPPGAGEPQFEVEPKDVCVSQRFLTLVDTVWARVYSKLAGKAGMEVRPLKVKDTKIDEALKSVVYVSMVSSLGVFEFFVDAASDYSGLGGPLVRTAASSSRGAVDLVKPYLPGNIPRPATGESVGVFPGDSAPSSQKSSQNNLSSQG</sequence>
<keyword evidence="2" id="KW-1133">Transmembrane helix</keyword>
<keyword evidence="4" id="KW-1185">Reference proteome</keyword>
<dbReference type="AlphaFoldDB" id="A0A5J4YZC8"/>
<feature type="region of interest" description="Disordered" evidence="1">
    <location>
        <begin position="277"/>
        <end position="308"/>
    </location>
</feature>
<name>A0A5J4YZC8_PORPP</name>
<feature type="compositionally biased region" description="Low complexity" evidence="1">
    <location>
        <begin position="295"/>
        <end position="308"/>
    </location>
</feature>
<evidence type="ECO:0000256" key="2">
    <source>
        <dbReference type="SAM" id="Phobius"/>
    </source>
</evidence>
<proteinExistence type="predicted"/>
<gene>
    <name evidence="3" type="ORF">FVE85_1952</name>
</gene>
<reference evidence="4" key="1">
    <citation type="journal article" date="2019" name="Nat. Commun.">
        <title>Expansion of phycobilisome linker gene families in mesophilic red algae.</title>
        <authorList>
            <person name="Lee J."/>
            <person name="Kim D."/>
            <person name="Bhattacharya D."/>
            <person name="Yoon H.S."/>
        </authorList>
    </citation>
    <scope>NUCLEOTIDE SEQUENCE [LARGE SCALE GENOMIC DNA]</scope>
    <source>
        <strain evidence="4">CCMP 1328</strain>
    </source>
</reference>
<evidence type="ECO:0000313" key="3">
    <source>
        <dbReference type="EMBL" id="KAA8495797.1"/>
    </source>
</evidence>
<organism evidence="3 4">
    <name type="scientific">Porphyridium purpureum</name>
    <name type="common">Red alga</name>
    <name type="synonym">Porphyridium cruentum</name>
    <dbReference type="NCBI Taxonomy" id="35688"/>
    <lineage>
        <taxon>Eukaryota</taxon>
        <taxon>Rhodophyta</taxon>
        <taxon>Bangiophyceae</taxon>
        <taxon>Porphyridiales</taxon>
        <taxon>Porphyridiaceae</taxon>
        <taxon>Porphyridium</taxon>
    </lineage>
</organism>
<dbReference type="EMBL" id="VRMN01000003">
    <property type="protein sequence ID" value="KAA8495797.1"/>
    <property type="molecule type" value="Genomic_DNA"/>
</dbReference>
<protein>
    <submittedName>
        <fullName evidence="3">Uncharacterized protein</fullName>
    </submittedName>
</protein>
<evidence type="ECO:0000256" key="1">
    <source>
        <dbReference type="SAM" id="MobiDB-lite"/>
    </source>
</evidence>
<dbReference type="Proteomes" id="UP000324585">
    <property type="component" value="Unassembled WGS sequence"/>
</dbReference>
<accession>A0A5J4YZC8</accession>
<keyword evidence="2" id="KW-0472">Membrane</keyword>
<evidence type="ECO:0000313" key="4">
    <source>
        <dbReference type="Proteomes" id="UP000324585"/>
    </source>
</evidence>